<keyword evidence="2" id="KW-0808">Transferase</keyword>
<dbReference type="InterPro" id="IPR013749">
    <property type="entry name" value="PM/HMP-P_kinase-1"/>
</dbReference>
<dbReference type="InterPro" id="IPR004625">
    <property type="entry name" value="PyrdxlKinase"/>
</dbReference>
<evidence type="ECO:0000256" key="2">
    <source>
        <dbReference type="ARBA" id="ARBA00022679"/>
    </source>
</evidence>
<evidence type="ECO:0000256" key="1">
    <source>
        <dbReference type="ARBA" id="ARBA00012104"/>
    </source>
</evidence>
<dbReference type="InterPro" id="IPR029056">
    <property type="entry name" value="Ribokinase-like"/>
</dbReference>
<dbReference type="GO" id="GO:0005524">
    <property type="term" value="F:ATP binding"/>
    <property type="evidence" value="ECO:0007669"/>
    <property type="project" value="UniProtKB-KW"/>
</dbReference>
<dbReference type="NCBIfam" id="TIGR00687">
    <property type="entry name" value="pyridox_kin"/>
    <property type="match status" value="1"/>
</dbReference>
<dbReference type="AlphaFoldDB" id="A0A1H8LEM8"/>
<dbReference type="Proteomes" id="UP000199054">
    <property type="component" value="Unassembled WGS sequence"/>
</dbReference>
<dbReference type="GO" id="GO:0009443">
    <property type="term" value="P:pyridoxal 5'-phosphate salvage"/>
    <property type="evidence" value="ECO:0007669"/>
    <property type="project" value="InterPro"/>
</dbReference>
<dbReference type="EMBL" id="FODE01000030">
    <property type="protein sequence ID" value="SEO03604.1"/>
    <property type="molecule type" value="Genomic_DNA"/>
</dbReference>
<dbReference type="Gene3D" id="3.40.1190.20">
    <property type="match status" value="1"/>
</dbReference>
<keyword evidence="4 7" id="KW-0418">Kinase</keyword>
<name>A0A1H8LEM8_9RHOB</name>
<dbReference type="PANTHER" id="PTHR10534:SF2">
    <property type="entry name" value="PYRIDOXAL KINASE"/>
    <property type="match status" value="1"/>
</dbReference>
<evidence type="ECO:0000313" key="7">
    <source>
        <dbReference type="EMBL" id="SEO03604.1"/>
    </source>
</evidence>
<reference evidence="7 8" key="1">
    <citation type="submission" date="2016-10" db="EMBL/GenBank/DDBJ databases">
        <authorList>
            <person name="de Groot N.N."/>
        </authorList>
    </citation>
    <scope>NUCLEOTIDE SEQUENCE [LARGE SCALE GENOMIC DNA]</scope>
    <source>
        <strain evidence="7 8">DSM 8512</strain>
    </source>
</reference>
<evidence type="ECO:0000256" key="5">
    <source>
        <dbReference type="ARBA" id="ARBA00022840"/>
    </source>
</evidence>
<dbReference type="OrthoDB" id="9800808at2"/>
<sequence length="289" mass="30792">MSETAPAQPPLIISIQSQVVYGHVGNSAALFPMQAAGLEVAPIPTVIFSNTPNHPTLRGRALPADFFADLLRGAEERDLHRRAAFIVSGYIGSVEVAELTAAFITRAKALNPDLIYLCDPVLGDTGPGVYVPEAIAAIMRDRLLPLADLATPNPFELSWLTAVEINRIEDLRQAAARLQMAPGGQLIATGCQLKDTPPDMIESVIVGPSDISRHPVQHLPIYVAGTGDLFAGLITSGLARGLALPDAVELGQELTSRALCSARDLGTKEVVLTDPVFRARLLELGRLVD</sequence>
<keyword evidence="3" id="KW-0547">Nucleotide-binding</keyword>
<evidence type="ECO:0000256" key="3">
    <source>
        <dbReference type="ARBA" id="ARBA00022741"/>
    </source>
</evidence>
<keyword evidence="5" id="KW-0067">ATP-binding</keyword>
<feature type="domain" description="Pyridoxamine kinase/Phosphomethylpyrimidine kinase" evidence="6">
    <location>
        <begin position="88"/>
        <end position="268"/>
    </location>
</feature>
<dbReference type="Pfam" id="PF08543">
    <property type="entry name" value="Phos_pyr_kin"/>
    <property type="match status" value="1"/>
</dbReference>
<evidence type="ECO:0000313" key="8">
    <source>
        <dbReference type="Proteomes" id="UP000199054"/>
    </source>
</evidence>
<evidence type="ECO:0000256" key="4">
    <source>
        <dbReference type="ARBA" id="ARBA00022777"/>
    </source>
</evidence>
<dbReference type="GO" id="GO:0008478">
    <property type="term" value="F:pyridoxal kinase activity"/>
    <property type="evidence" value="ECO:0007669"/>
    <property type="project" value="UniProtKB-EC"/>
</dbReference>
<gene>
    <name evidence="7" type="ORF">SAMN04489859_103014</name>
</gene>
<dbReference type="SUPFAM" id="SSF53613">
    <property type="entry name" value="Ribokinase-like"/>
    <property type="match status" value="1"/>
</dbReference>
<proteinExistence type="predicted"/>
<dbReference type="CDD" id="cd01173">
    <property type="entry name" value="pyridoxal_pyridoxamine_kinase"/>
    <property type="match status" value="1"/>
</dbReference>
<protein>
    <recommendedName>
        <fullName evidence="1">pyridoxal kinase</fullName>
        <ecNumber evidence="1">2.7.1.35</ecNumber>
    </recommendedName>
</protein>
<keyword evidence="8" id="KW-1185">Reference proteome</keyword>
<dbReference type="STRING" id="34002.SAMN04489859_103014"/>
<evidence type="ECO:0000259" key="6">
    <source>
        <dbReference type="Pfam" id="PF08543"/>
    </source>
</evidence>
<dbReference type="RefSeq" id="WP_090615162.1">
    <property type="nucleotide sequence ID" value="NZ_CP067124.1"/>
</dbReference>
<dbReference type="GO" id="GO:0005829">
    <property type="term" value="C:cytosol"/>
    <property type="evidence" value="ECO:0007669"/>
    <property type="project" value="TreeGrafter"/>
</dbReference>
<dbReference type="EC" id="2.7.1.35" evidence="1"/>
<organism evidence="7 8">
    <name type="scientific">Paracoccus alcaliphilus</name>
    <dbReference type="NCBI Taxonomy" id="34002"/>
    <lineage>
        <taxon>Bacteria</taxon>
        <taxon>Pseudomonadati</taxon>
        <taxon>Pseudomonadota</taxon>
        <taxon>Alphaproteobacteria</taxon>
        <taxon>Rhodobacterales</taxon>
        <taxon>Paracoccaceae</taxon>
        <taxon>Paracoccus</taxon>
    </lineage>
</organism>
<accession>A0A1H8LEM8</accession>
<dbReference type="PANTHER" id="PTHR10534">
    <property type="entry name" value="PYRIDOXAL KINASE"/>
    <property type="match status" value="1"/>
</dbReference>